<dbReference type="RefSeq" id="WP_007557553.1">
    <property type="nucleotide sequence ID" value="NC_022793.1"/>
</dbReference>
<evidence type="ECO:0000313" key="2">
    <source>
        <dbReference type="Proteomes" id="UP000017862"/>
    </source>
</evidence>
<dbReference type="HOGENOM" id="CLU_481206_0_0_5"/>
<evidence type="ECO:0000313" key="1">
    <source>
        <dbReference type="EMBL" id="AHA28041.1"/>
    </source>
</evidence>
<accession>U6B848</accession>
<keyword evidence="2" id="KW-1185">Reference proteome</keyword>
<dbReference type="AlphaFoldDB" id="U6B848"/>
<protein>
    <submittedName>
        <fullName evidence="1">Uncharacterized protein</fullName>
    </submittedName>
</protein>
<name>U6B848_9HYPH</name>
<dbReference type="EMBL" id="CP006604">
    <property type="protein sequence ID" value="AHA28041.1"/>
    <property type="molecule type" value="Genomic_DNA"/>
</dbReference>
<dbReference type="Proteomes" id="UP000017862">
    <property type="component" value="Chromosome"/>
</dbReference>
<proteinExistence type="predicted"/>
<sequence>MNKVIIGTIAFLGLVLGGCGSMQNNQTEHKEGINMAENKQKTLQEIDARILYLQNRVLDAEKKYLSFDDFRNLFNKAKESSDLLQKCIDSDEYTGSDVTTRSAKLEAVRLRILDAYNDFVKETNDAVVADTTKTEAKLKDTISALESVPFRDSWGNYPPLRRSLDQQSDKIKQVRDESIEKIYAEIQSFIDDQETRLKQAIEARKHKDFDIGHIHIENFYDKFIHVLNNLQNTRDRWLNLKGNTSLLSSKYIVLLKKLNDLAGRVDKLPDMGSTELEYLKNSDIKDEELCKLFTNLNTEASGFVSEANKKMDQGDYDSALRLLRKGHRSRKRSDNFYMVIKARYDSGKSSISLARFNEITTKDNYIGGEITKGFSRVRSGTAYPFPSPVFLDRLKLIESSLKEAKVVIDQVSAEIVSYIKYQKRLAPSTIDSSKRESQAVKVSSDGSITPYKDGDVLNTGDRIGYTYTSLGQLPSIDTNDAFNSLSGKPRRIISSSVRVLNTRNLEVGTDYQKMYPVKGLEKNADSGEFRFFPTGGFSPQDGLLFRQSGADTGVITSFIINLGTGV</sequence>
<gene>
    <name evidence="1" type="ORF">lam_695</name>
</gene>
<dbReference type="PROSITE" id="PS51257">
    <property type="entry name" value="PROKAR_LIPOPROTEIN"/>
    <property type="match status" value="1"/>
</dbReference>
<dbReference type="PATRIC" id="fig|1261131.3.peg.666"/>
<reference evidence="1 2" key="1">
    <citation type="journal article" date="2014" name="Mol. Plant Microbe Interact.">
        <title>The complete genome sequence of Candidatus Liberibacter americanus, associated with citrus Huanglongbing.</title>
        <authorList>
            <person name="Wulff N.A."/>
            <person name="Zhang S."/>
            <person name="Setubal J.C."/>
            <person name="Almeida N.F."/>
            <person name="Martins E.C."/>
            <person name="Harakava R."/>
            <person name="Kumar D."/>
            <person name="Rangel L.T."/>
            <person name="Foissac X."/>
            <person name="Bove J."/>
            <person name="Gabriel D.W."/>
        </authorList>
    </citation>
    <scope>NUCLEOTIDE SEQUENCE [LARGE SCALE GENOMIC DNA]</scope>
    <source>
        <strain evidence="1 2">Sao Paulo</strain>
    </source>
</reference>
<organism evidence="1 2">
    <name type="scientific">Candidatus Liberibacter americanus str. Sao Paulo</name>
    <dbReference type="NCBI Taxonomy" id="1261131"/>
    <lineage>
        <taxon>Bacteria</taxon>
        <taxon>Pseudomonadati</taxon>
        <taxon>Pseudomonadota</taxon>
        <taxon>Alphaproteobacteria</taxon>
        <taxon>Hyphomicrobiales</taxon>
        <taxon>Rhizobiaceae</taxon>
        <taxon>Liberibacter</taxon>
    </lineage>
</organism>
<dbReference type="KEGG" id="lar:lam_695"/>
<dbReference type="STRING" id="1261131.lam_695"/>